<dbReference type="GO" id="GO:0019867">
    <property type="term" value="C:outer membrane"/>
    <property type="evidence" value="ECO:0007669"/>
    <property type="project" value="InterPro"/>
</dbReference>
<dbReference type="Pfam" id="PF04390">
    <property type="entry name" value="LptE"/>
    <property type="match status" value="1"/>
</dbReference>
<gene>
    <name evidence="1" type="ORF">K0B96_06050</name>
</gene>
<evidence type="ECO:0000313" key="1">
    <source>
        <dbReference type="EMBL" id="QYM80175.1"/>
    </source>
</evidence>
<dbReference type="RefSeq" id="WP_220164975.1">
    <property type="nucleotide sequence ID" value="NZ_CP080507.1"/>
</dbReference>
<dbReference type="Gene3D" id="3.30.160.150">
    <property type="entry name" value="Lipoprotein like domain"/>
    <property type="match status" value="1"/>
</dbReference>
<dbReference type="Proteomes" id="UP000825051">
    <property type="component" value="Chromosome"/>
</dbReference>
<dbReference type="InterPro" id="IPR007485">
    <property type="entry name" value="LPS_assembly_LptE"/>
</dbReference>
<evidence type="ECO:0000313" key="2">
    <source>
        <dbReference type="Proteomes" id="UP000825051"/>
    </source>
</evidence>
<evidence type="ECO:0008006" key="3">
    <source>
        <dbReference type="Google" id="ProtNLM"/>
    </source>
</evidence>
<dbReference type="AlphaFoldDB" id="A0A8F9TW40"/>
<sequence>MRASFCLRFFVSLASCSLLGLIGLTSFSGCSHYQLGTSGHLAWNTIYVAPVQTKALIPQSQAILTTQIRTALANDGRVSLANAAADADVTLTVTIVNYQREVATVRTGDTGLARSFTVTLSVVATLRDNHTGKLLFEKRPIQAQRDVFTDSGLEQSEYQMLPILAELISGKVAHAVLDVW</sequence>
<dbReference type="EMBL" id="CP080507">
    <property type="protein sequence ID" value="QYM80175.1"/>
    <property type="molecule type" value="Genomic_DNA"/>
</dbReference>
<organism evidence="1 2">
    <name type="scientific">Horticoccus luteus</name>
    <dbReference type="NCBI Taxonomy" id="2862869"/>
    <lineage>
        <taxon>Bacteria</taxon>
        <taxon>Pseudomonadati</taxon>
        <taxon>Verrucomicrobiota</taxon>
        <taxon>Opitutia</taxon>
        <taxon>Opitutales</taxon>
        <taxon>Opitutaceae</taxon>
        <taxon>Horticoccus</taxon>
    </lineage>
</organism>
<proteinExistence type="predicted"/>
<protein>
    <recommendedName>
        <fullName evidence="3">Lipopolysaccharide assembly protein</fullName>
    </recommendedName>
</protein>
<dbReference type="GO" id="GO:0043165">
    <property type="term" value="P:Gram-negative-bacterium-type cell outer membrane assembly"/>
    <property type="evidence" value="ECO:0007669"/>
    <property type="project" value="InterPro"/>
</dbReference>
<keyword evidence="2" id="KW-1185">Reference proteome</keyword>
<name>A0A8F9TW40_9BACT</name>
<accession>A0A8F9TW40</accession>
<dbReference type="KEGG" id="ole:K0B96_06050"/>
<reference evidence="1" key="1">
    <citation type="submission" date="2021-08" db="EMBL/GenBank/DDBJ databases">
        <title>Genome of a novel bacterium of the phylum Verrucomicrobia, Oleiharenicola sp. KSB-15.</title>
        <authorList>
            <person name="Chung J.-H."/>
            <person name="Ahn J.-H."/>
            <person name="Yoon Y."/>
            <person name="Kim D.-Y."/>
            <person name="An S.-H."/>
            <person name="Park I."/>
            <person name="Yeon J."/>
        </authorList>
    </citation>
    <scope>NUCLEOTIDE SEQUENCE</scope>
    <source>
        <strain evidence="1">KSB-15</strain>
    </source>
</reference>
<dbReference type="PROSITE" id="PS51257">
    <property type="entry name" value="PROKAR_LIPOPROTEIN"/>
    <property type="match status" value="1"/>
</dbReference>